<dbReference type="InterPro" id="IPR036402">
    <property type="entry name" value="EF-Ts_dimer_sf"/>
</dbReference>
<dbReference type="Gene3D" id="1.10.286.20">
    <property type="match status" value="1"/>
</dbReference>
<evidence type="ECO:0000256" key="2">
    <source>
        <dbReference type="ARBA" id="ARBA00016956"/>
    </source>
</evidence>
<accession>A0A1F6YAS8</accession>
<dbReference type="InterPro" id="IPR009060">
    <property type="entry name" value="UBA-like_sf"/>
</dbReference>
<organism evidence="7 8">
    <name type="scientific">Candidatus Nomurabacteria bacterium RIFCSPLOWO2_12_FULL_46_14</name>
    <dbReference type="NCBI Taxonomy" id="1801797"/>
    <lineage>
        <taxon>Bacteria</taxon>
        <taxon>Candidatus Nomuraibacteriota</taxon>
    </lineage>
</organism>
<dbReference type="HAMAP" id="MF_00050">
    <property type="entry name" value="EF_Ts"/>
    <property type="match status" value="1"/>
</dbReference>
<evidence type="ECO:0000256" key="5">
    <source>
        <dbReference type="HAMAP-Rule" id="MF_00050"/>
    </source>
</evidence>
<keyword evidence="4 5" id="KW-0648">Protein biosynthesis</keyword>
<dbReference type="PANTHER" id="PTHR11741">
    <property type="entry name" value="ELONGATION FACTOR TS"/>
    <property type="match status" value="1"/>
</dbReference>
<comment type="similarity">
    <text evidence="1 5">Belongs to the EF-Ts family.</text>
</comment>
<sequence length="266" mass="29376">MANLETITTEMVKELRDTTGISIMQCRRALLEAEGDIKKALLILKKTSSEIALKKGDREVKDGAVVIKKSPDSRKAVLVSLLCETDFVSKNEDFLALLQKLADEALARGVDGIDTMRTDAKEMINPVIQKTGENIKLGEAYLVAGENLGTYVHNNKIAVVVSLRGGDESLARDVAMHIAAMKPEYLSAEDIDAETQKTMSEVFAKEMAEVKKPAEIKQKILTGKLSAYFQEKTLLSQQFIKDPALSVGELLQNRKAELLEVKSYFI</sequence>
<dbReference type="InterPro" id="IPR014039">
    <property type="entry name" value="Transl_elong_EFTs/EF1B_dimer"/>
</dbReference>
<dbReference type="SUPFAM" id="SSF54713">
    <property type="entry name" value="Elongation factor Ts (EF-Ts), dimerisation domain"/>
    <property type="match status" value="1"/>
</dbReference>
<dbReference type="PANTHER" id="PTHR11741:SF0">
    <property type="entry name" value="ELONGATION FACTOR TS, MITOCHONDRIAL"/>
    <property type="match status" value="1"/>
</dbReference>
<evidence type="ECO:0000256" key="4">
    <source>
        <dbReference type="ARBA" id="ARBA00022917"/>
    </source>
</evidence>
<comment type="caution">
    <text evidence="7">The sequence shown here is derived from an EMBL/GenBank/DDBJ whole genome shotgun (WGS) entry which is preliminary data.</text>
</comment>
<evidence type="ECO:0000313" key="8">
    <source>
        <dbReference type="Proteomes" id="UP000176192"/>
    </source>
</evidence>
<dbReference type="AlphaFoldDB" id="A0A1F6YAS8"/>
<keyword evidence="5" id="KW-0963">Cytoplasm</keyword>
<dbReference type="FunFam" id="1.10.8.10:FF:000001">
    <property type="entry name" value="Elongation factor Ts"/>
    <property type="match status" value="1"/>
</dbReference>
<comment type="subcellular location">
    <subcellularLocation>
        <location evidence="5">Cytoplasm</location>
    </subcellularLocation>
</comment>
<evidence type="ECO:0000256" key="3">
    <source>
        <dbReference type="ARBA" id="ARBA00022768"/>
    </source>
</evidence>
<dbReference type="Proteomes" id="UP000176192">
    <property type="component" value="Unassembled WGS sequence"/>
</dbReference>
<protein>
    <recommendedName>
        <fullName evidence="2 5">Elongation factor Ts</fullName>
        <shortName evidence="5">EF-Ts</shortName>
    </recommendedName>
</protein>
<name>A0A1F6YAS8_9BACT</name>
<evidence type="ECO:0000313" key="7">
    <source>
        <dbReference type="EMBL" id="OGJ03488.1"/>
    </source>
</evidence>
<dbReference type="Pfam" id="PF00889">
    <property type="entry name" value="EF_TS"/>
    <property type="match status" value="1"/>
</dbReference>
<proteinExistence type="inferred from homology"/>
<gene>
    <name evidence="5" type="primary">tsf</name>
    <name evidence="7" type="ORF">A3G06_02765</name>
</gene>
<evidence type="ECO:0000259" key="6">
    <source>
        <dbReference type="Pfam" id="PF00889"/>
    </source>
</evidence>
<feature type="domain" description="Translation elongation factor EFTs/EF1B dimerisation" evidence="6">
    <location>
        <begin position="76"/>
        <end position="264"/>
    </location>
</feature>
<evidence type="ECO:0000256" key="1">
    <source>
        <dbReference type="ARBA" id="ARBA00005532"/>
    </source>
</evidence>
<dbReference type="EMBL" id="MFVV01000018">
    <property type="protein sequence ID" value="OGJ03488.1"/>
    <property type="molecule type" value="Genomic_DNA"/>
</dbReference>
<dbReference type="SUPFAM" id="SSF46934">
    <property type="entry name" value="UBA-like"/>
    <property type="match status" value="1"/>
</dbReference>
<dbReference type="GO" id="GO:0005737">
    <property type="term" value="C:cytoplasm"/>
    <property type="evidence" value="ECO:0007669"/>
    <property type="project" value="UniProtKB-SubCell"/>
</dbReference>
<feature type="region of interest" description="Involved in Mg(2+) ion dislocation from EF-Tu" evidence="5">
    <location>
        <begin position="85"/>
        <end position="88"/>
    </location>
</feature>
<reference evidence="7 8" key="1">
    <citation type="journal article" date="2016" name="Nat. Commun.">
        <title>Thousands of microbial genomes shed light on interconnected biogeochemical processes in an aquifer system.</title>
        <authorList>
            <person name="Anantharaman K."/>
            <person name="Brown C.T."/>
            <person name="Hug L.A."/>
            <person name="Sharon I."/>
            <person name="Castelle C.J."/>
            <person name="Probst A.J."/>
            <person name="Thomas B.C."/>
            <person name="Singh A."/>
            <person name="Wilkins M.J."/>
            <person name="Karaoz U."/>
            <person name="Brodie E.L."/>
            <person name="Williams K.H."/>
            <person name="Hubbard S.S."/>
            <person name="Banfield J.F."/>
        </authorList>
    </citation>
    <scope>NUCLEOTIDE SEQUENCE [LARGE SCALE GENOMIC DNA]</scope>
</reference>
<comment type="function">
    <text evidence="5">Associates with the EF-Tu.GDP complex and induces the exchange of GDP to GTP. It remains bound to the aminoacyl-tRNA.EF-Tu.GTP complex up to the GTP hydrolysis stage on the ribosome.</text>
</comment>
<dbReference type="InterPro" id="IPR001816">
    <property type="entry name" value="Transl_elong_EFTs/EF1B"/>
</dbReference>
<dbReference type="GO" id="GO:0003746">
    <property type="term" value="F:translation elongation factor activity"/>
    <property type="evidence" value="ECO:0007669"/>
    <property type="project" value="UniProtKB-UniRule"/>
</dbReference>
<dbReference type="NCBIfam" id="TIGR00116">
    <property type="entry name" value="tsf"/>
    <property type="match status" value="1"/>
</dbReference>
<dbReference type="STRING" id="1801797.A3G06_02765"/>
<dbReference type="Gene3D" id="1.10.8.10">
    <property type="entry name" value="DNA helicase RuvA subunit, C-terminal domain"/>
    <property type="match status" value="1"/>
</dbReference>
<keyword evidence="3 5" id="KW-0251">Elongation factor</keyword>
<dbReference type="Gene3D" id="3.30.479.20">
    <property type="entry name" value="Elongation factor Ts, dimerisation domain"/>
    <property type="match status" value="2"/>
</dbReference>